<evidence type="ECO:0000259" key="8">
    <source>
        <dbReference type="PROSITE" id="PS50021"/>
    </source>
</evidence>
<evidence type="ECO:0000256" key="3">
    <source>
        <dbReference type="ARBA" id="ARBA00022490"/>
    </source>
</evidence>
<reference evidence="9" key="3">
    <citation type="submission" date="2025-09" db="UniProtKB">
        <authorList>
            <consortium name="Ensembl"/>
        </authorList>
    </citation>
    <scope>IDENTIFICATION</scope>
</reference>
<keyword evidence="10" id="KW-1185">Reference proteome</keyword>
<dbReference type="GO" id="GO:0071963">
    <property type="term" value="P:establishment or maintenance of cell polarity regulating cell shape"/>
    <property type="evidence" value="ECO:0007669"/>
    <property type="project" value="TreeGrafter"/>
</dbReference>
<comment type="subcellular location">
    <subcellularLocation>
        <location evidence="1">Cytoplasm</location>
        <location evidence="1">Cytoskeleton</location>
    </subcellularLocation>
</comment>
<dbReference type="PANTHER" id="PTHR12114:SF1">
    <property type="entry name" value="GAMMA-PARVIN"/>
    <property type="match status" value="1"/>
</dbReference>
<dbReference type="PROSITE" id="PS50021">
    <property type="entry name" value="CH"/>
    <property type="match status" value="1"/>
</dbReference>
<evidence type="ECO:0000256" key="2">
    <source>
        <dbReference type="ARBA" id="ARBA00005666"/>
    </source>
</evidence>
<dbReference type="InterPro" id="IPR028433">
    <property type="entry name" value="Parvin"/>
</dbReference>
<dbReference type="GO" id="GO:0034446">
    <property type="term" value="P:substrate adhesion-dependent cell spreading"/>
    <property type="evidence" value="ECO:0007669"/>
    <property type="project" value="TreeGrafter"/>
</dbReference>
<evidence type="ECO:0000256" key="5">
    <source>
        <dbReference type="ARBA" id="ARBA00022889"/>
    </source>
</evidence>
<dbReference type="InterPro" id="IPR036872">
    <property type="entry name" value="CH_dom_sf"/>
</dbReference>
<reference evidence="9" key="2">
    <citation type="submission" date="2025-08" db="UniProtKB">
        <authorList>
            <consortium name="Ensembl"/>
        </authorList>
    </citation>
    <scope>IDENTIFICATION</scope>
</reference>
<dbReference type="GO" id="GO:0005925">
    <property type="term" value="C:focal adhesion"/>
    <property type="evidence" value="ECO:0007669"/>
    <property type="project" value="TreeGrafter"/>
</dbReference>
<dbReference type="GO" id="GO:0030036">
    <property type="term" value="P:actin cytoskeleton organization"/>
    <property type="evidence" value="ECO:0007669"/>
    <property type="project" value="InterPro"/>
</dbReference>
<evidence type="ECO:0000313" key="9">
    <source>
        <dbReference type="Ensembl" id="ENSCSEP00000015057.1"/>
    </source>
</evidence>
<dbReference type="GO" id="GO:0015629">
    <property type="term" value="C:actin cytoskeleton"/>
    <property type="evidence" value="ECO:0007669"/>
    <property type="project" value="TreeGrafter"/>
</dbReference>
<dbReference type="InterPro" id="IPR001715">
    <property type="entry name" value="CH_dom"/>
</dbReference>
<reference evidence="9 10" key="1">
    <citation type="journal article" date="2014" name="Nat. Genet.">
        <title>Whole-genome sequence of a flatfish provides insights into ZW sex chromosome evolution and adaptation to a benthic lifestyle.</title>
        <authorList>
            <person name="Chen S."/>
            <person name="Zhang G."/>
            <person name="Shao C."/>
            <person name="Huang Q."/>
            <person name="Liu G."/>
            <person name="Zhang P."/>
            <person name="Song W."/>
            <person name="An N."/>
            <person name="Chalopin D."/>
            <person name="Volff J.N."/>
            <person name="Hong Y."/>
            <person name="Li Q."/>
            <person name="Sha Z."/>
            <person name="Zhou H."/>
            <person name="Xie M."/>
            <person name="Yu Q."/>
            <person name="Liu Y."/>
            <person name="Xiang H."/>
            <person name="Wang N."/>
            <person name="Wu K."/>
            <person name="Yang C."/>
            <person name="Zhou Q."/>
            <person name="Liao X."/>
            <person name="Yang L."/>
            <person name="Hu Q."/>
            <person name="Zhang J."/>
            <person name="Meng L."/>
            <person name="Jin L."/>
            <person name="Tian Y."/>
            <person name="Lian J."/>
            <person name="Yang J."/>
            <person name="Miao G."/>
            <person name="Liu S."/>
            <person name="Liang Z."/>
            <person name="Yan F."/>
            <person name="Li Y."/>
            <person name="Sun B."/>
            <person name="Zhang H."/>
            <person name="Zhang J."/>
            <person name="Zhu Y."/>
            <person name="Du M."/>
            <person name="Zhao Y."/>
            <person name="Schartl M."/>
            <person name="Tang Q."/>
            <person name="Wang J."/>
        </authorList>
    </citation>
    <scope>NUCLEOTIDE SEQUENCE</scope>
</reference>
<keyword evidence="3" id="KW-0963">Cytoplasm</keyword>
<dbReference type="AlphaFoldDB" id="A0A3P8VL18"/>
<dbReference type="FunFam" id="1.10.418.10:FF:000011">
    <property type="entry name" value="Parvin, beta"/>
    <property type="match status" value="1"/>
</dbReference>
<dbReference type="GO" id="GO:0030031">
    <property type="term" value="P:cell projection assembly"/>
    <property type="evidence" value="ECO:0007669"/>
    <property type="project" value="TreeGrafter"/>
</dbReference>
<evidence type="ECO:0000256" key="7">
    <source>
        <dbReference type="ARBA" id="ARBA00023212"/>
    </source>
</evidence>
<dbReference type="GO" id="GO:0005737">
    <property type="term" value="C:cytoplasm"/>
    <property type="evidence" value="ECO:0007669"/>
    <property type="project" value="TreeGrafter"/>
</dbReference>
<evidence type="ECO:0000256" key="6">
    <source>
        <dbReference type="ARBA" id="ARBA00023203"/>
    </source>
</evidence>
<dbReference type="SUPFAM" id="SSF47576">
    <property type="entry name" value="Calponin-homology domain, CH-domain"/>
    <property type="match status" value="1"/>
</dbReference>
<dbReference type="FunCoup" id="A0A3P8VL18">
    <property type="interactions" value="587"/>
</dbReference>
<dbReference type="Proteomes" id="UP000265120">
    <property type="component" value="Chromosome 6"/>
</dbReference>
<dbReference type="Ensembl" id="ENSCSET00000015237.1">
    <property type="protein sequence ID" value="ENSCSEP00000015057.1"/>
    <property type="gene ID" value="ENSCSEG00000009684.1"/>
</dbReference>
<dbReference type="OMA" id="ERLTESX"/>
<dbReference type="Gene3D" id="1.10.418.10">
    <property type="entry name" value="Calponin-like domain"/>
    <property type="match status" value="1"/>
</dbReference>
<keyword evidence="7" id="KW-0206">Cytoskeleton</keyword>
<keyword evidence="5" id="KW-0130">Cell adhesion</keyword>
<dbReference type="GO" id="GO:0003779">
    <property type="term" value="F:actin binding"/>
    <property type="evidence" value="ECO:0007669"/>
    <property type="project" value="UniProtKB-KW"/>
</dbReference>
<name>A0A3P8VL18_CYNSE</name>
<protein>
    <submittedName>
        <fullName evidence="9">Parvin, gamma</fullName>
    </submittedName>
</protein>
<feature type="domain" description="Calponin-homology (CH)" evidence="8">
    <location>
        <begin position="40"/>
        <end position="148"/>
    </location>
</feature>
<organism evidence="9 10">
    <name type="scientific">Cynoglossus semilaevis</name>
    <name type="common">Tongue sole</name>
    <dbReference type="NCBI Taxonomy" id="244447"/>
    <lineage>
        <taxon>Eukaryota</taxon>
        <taxon>Metazoa</taxon>
        <taxon>Chordata</taxon>
        <taxon>Craniata</taxon>
        <taxon>Vertebrata</taxon>
        <taxon>Euteleostomi</taxon>
        <taxon>Actinopterygii</taxon>
        <taxon>Neopterygii</taxon>
        <taxon>Teleostei</taxon>
        <taxon>Neoteleostei</taxon>
        <taxon>Acanthomorphata</taxon>
        <taxon>Carangaria</taxon>
        <taxon>Pleuronectiformes</taxon>
        <taxon>Pleuronectoidei</taxon>
        <taxon>Cynoglossidae</taxon>
        <taxon>Cynoglossinae</taxon>
        <taxon>Cynoglossus</taxon>
    </lineage>
</organism>
<evidence type="ECO:0000256" key="1">
    <source>
        <dbReference type="ARBA" id="ARBA00004245"/>
    </source>
</evidence>
<dbReference type="STRING" id="244447.ENSCSEP00000015057"/>
<dbReference type="InParanoid" id="A0A3P8VL18"/>
<keyword evidence="6" id="KW-0009">Actin-binding</keyword>
<comment type="similarity">
    <text evidence="2">Belongs to the parvin family.</text>
</comment>
<dbReference type="PANTHER" id="PTHR12114">
    <property type="entry name" value="PARVIN"/>
    <property type="match status" value="1"/>
</dbReference>
<evidence type="ECO:0000256" key="4">
    <source>
        <dbReference type="ARBA" id="ARBA00022737"/>
    </source>
</evidence>
<dbReference type="Pfam" id="PF00307">
    <property type="entry name" value="CH"/>
    <property type="match status" value="1"/>
</dbReference>
<sequence length="215" mass="24248">MMEAGMFEYNKEEQSVDLDFFQGEKRKIIQPASLKDPKFEDLKQALVDWINDTLKREHIVVQSLEEDMYDGLILHHLLVKLADAQLSVADIALTAAAQMHKLELVLEELDKRLGLQDSSQSKWNVKLIHNKDLLATVHLLVAMVRRFQPELNLPSNVKVEVVTVEVSSSGIKSVIQTEELTGNNSSESLSDSGRGDPIEELLKLEAYKVNTVKKV</sequence>
<dbReference type="GeneTree" id="ENSGT00950000183194"/>
<proteinExistence type="inferred from homology"/>
<evidence type="ECO:0000313" key="10">
    <source>
        <dbReference type="Proteomes" id="UP000265120"/>
    </source>
</evidence>
<accession>A0A3P8VL18</accession>
<keyword evidence="4" id="KW-0677">Repeat</keyword>